<reference evidence="3 4" key="1">
    <citation type="submission" date="2020-08" db="EMBL/GenBank/DDBJ databases">
        <title>Sequencing the genomes of 1000 actinobacteria strains.</title>
        <authorList>
            <person name="Klenk H.-P."/>
        </authorList>
    </citation>
    <scope>NUCLEOTIDE SEQUENCE [LARGE SCALE GENOMIC DNA]</scope>
    <source>
        <strain evidence="3 4">DSM 45859</strain>
    </source>
</reference>
<feature type="region of interest" description="Disordered" evidence="1">
    <location>
        <begin position="27"/>
        <end position="50"/>
    </location>
</feature>
<evidence type="ECO:0008006" key="5">
    <source>
        <dbReference type="Google" id="ProtNLM"/>
    </source>
</evidence>
<dbReference type="Proteomes" id="UP000581769">
    <property type="component" value="Unassembled WGS sequence"/>
</dbReference>
<protein>
    <recommendedName>
        <fullName evidence="5">DUF3558 domain-containing protein</fullName>
    </recommendedName>
</protein>
<accession>A0A840IVS2</accession>
<dbReference type="EMBL" id="JACHMG010000001">
    <property type="protein sequence ID" value="MBB4685619.1"/>
    <property type="molecule type" value="Genomic_DNA"/>
</dbReference>
<comment type="caution">
    <text evidence="3">The sequence shown here is derived from an EMBL/GenBank/DDBJ whole genome shotgun (WGS) entry which is preliminary data.</text>
</comment>
<dbReference type="RefSeq" id="WP_184780615.1">
    <property type="nucleotide sequence ID" value="NZ_JACHMG010000001.1"/>
</dbReference>
<evidence type="ECO:0000256" key="1">
    <source>
        <dbReference type="SAM" id="MobiDB-lite"/>
    </source>
</evidence>
<organism evidence="3 4">
    <name type="scientific">Amycolatopsis jiangsuensis</name>
    <dbReference type="NCBI Taxonomy" id="1181879"/>
    <lineage>
        <taxon>Bacteria</taxon>
        <taxon>Bacillati</taxon>
        <taxon>Actinomycetota</taxon>
        <taxon>Actinomycetes</taxon>
        <taxon>Pseudonocardiales</taxon>
        <taxon>Pseudonocardiaceae</taxon>
        <taxon>Amycolatopsis</taxon>
    </lineage>
</organism>
<gene>
    <name evidence="3" type="ORF">BJY18_003104</name>
</gene>
<dbReference type="InterPro" id="IPR024520">
    <property type="entry name" value="DUF3558"/>
</dbReference>
<dbReference type="AlphaFoldDB" id="A0A840IVS2"/>
<evidence type="ECO:0000313" key="4">
    <source>
        <dbReference type="Proteomes" id="UP000581769"/>
    </source>
</evidence>
<dbReference type="PROSITE" id="PS51257">
    <property type="entry name" value="PROKAR_LIPOPROTEIN"/>
    <property type="match status" value="1"/>
</dbReference>
<feature type="chain" id="PRO_5038995527" description="DUF3558 domain-containing protein" evidence="2">
    <location>
        <begin position="18"/>
        <end position="200"/>
    </location>
</feature>
<name>A0A840IVS2_9PSEU</name>
<keyword evidence="4" id="KW-1185">Reference proteome</keyword>
<evidence type="ECO:0000256" key="2">
    <source>
        <dbReference type="SAM" id="SignalP"/>
    </source>
</evidence>
<keyword evidence="2" id="KW-0732">Signal</keyword>
<proteinExistence type="predicted"/>
<dbReference type="Pfam" id="PF12079">
    <property type="entry name" value="DUF3558"/>
    <property type="match status" value="1"/>
</dbReference>
<feature type="signal peptide" evidence="2">
    <location>
        <begin position="1"/>
        <end position="17"/>
    </location>
</feature>
<sequence length="200" mass="19939">MVRKMSRVAAVFVPVAASVLLVGCSGSGSDGSTGGSTSAAPSSAGGDSSLKVPAPLPADGLIDNPCSAISAAQLTEIGLLTDGKVSADTPKLCRWTSSSIDLNSISLSAVSQNKGGIGDIYAQKAQSAYFEPVTLSGYPGVFASTDDGRPSGVCQLWAGVTDQLAVSIITSINSGPNKTDPCPIAQKVGNALVTHLKGAA</sequence>
<evidence type="ECO:0000313" key="3">
    <source>
        <dbReference type="EMBL" id="MBB4685619.1"/>
    </source>
</evidence>
<feature type="compositionally biased region" description="Low complexity" evidence="1">
    <location>
        <begin position="35"/>
        <end position="49"/>
    </location>
</feature>